<evidence type="ECO:0000313" key="2">
    <source>
        <dbReference type="Proteomes" id="UP000295444"/>
    </source>
</evidence>
<dbReference type="Gene3D" id="3.40.50.300">
    <property type="entry name" value="P-loop containing nucleotide triphosphate hydrolases"/>
    <property type="match status" value="1"/>
</dbReference>
<dbReference type="SUPFAM" id="SSF52540">
    <property type="entry name" value="P-loop containing nucleoside triphosphate hydrolases"/>
    <property type="match status" value="1"/>
</dbReference>
<dbReference type="Pfam" id="PF13671">
    <property type="entry name" value="AAA_33"/>
    <property type="match status" value="1"/>
</dbReference>
<accession>A0A4R6S2X9</accession>
<protein>
    <submittedName>
        <fullName evidence="1">AAA domain-containing protein</fullName>
    </submittedName>
</protein>
<reference evidence="1 2" key="1">
    <citation type="submission" date="2019-03" db="EMBL/GenBank/DDBJ databases">
        <title>Genomic Encyclopedia of Type Strains, Phase IV (KMG-IV): sequencing the most valuable type-strain genomes for metagenomic binning, comparative biology and taxonomic classification.</title>
        <authorList>
            <person name="Goeker M."/>
        </authorList>
    </citation>
    <scope>NUCLEOTIDE SEQUENCE [LARGE SCALE GENOMIC DNA]</scope>
    <source>
        <strain evidence="1 2">DSM 45361</strain>
    </source>
</reference>
<proteinExistence type="predicted"/>
<evidence type="ECO:0000313" key="1">
    <source>
        <dbReference type="EMBL" id="TDP93653.1"/>
    </source>
</evidence>
<comment type="caution">
    <text evidence="1">The sequence shown here is derived from an EMBL/GenBank/DDBJ whole genome shotgun (WGS) entry which is preliminary data.</text>
</comment>
<gene>
    <name evidence="1" type="ORF">EV186_10647</name>
</gene>
<dbReference type="Proteomes" id="UP000295444">
    <property type="component" value="Unassembled WGS sequence"/>
</dbReference>
<dbReference type="RefSeq" id="WP_243754346.1">
    <property type="nucleotide sequence ID" value="NZ_SNXZ01000006.1"/>
</dbReference>
<dbReference type="AlphaFoldDB" id="A0A4R6S2X9"/>
<organism evidence="1 2">
    <name type="scientific">Labedaea rhizosphaerae</name>
    <dbReference type="NCBI Taxonomy" id="598644"/>
    <lineage>
        <taxon>Bacteria</taxon>
        <taxon>Bacillati</taxon>
        <taxon>Actinomycetota</taxon>
        <taxon>Actinomycetes</taxon>
        <taxon>Pseudonocardiales</taxon>
        <taxon>Pseudonocardiaceae</taxon>
        <taxon>Labedaea</taxon>
    </lineage>
</organism>
<name>A0A4R6S2X9_LABRH</name>
<dbReference type="EMBL" id="SNXZ01000006">
    <property type="protein sequence ID" value="TDP93653.1"/>
    <property type="molecule type" value="Genomic_DNA"/>
</dbReference>
<dbReference type="InterPro" id="IPR027417">
    <property type="entry name" value="P-loop_NTPase"/>
</dbReference>
<sequence length="221" mass="24340">MNWAHGELGAVLIWINGPFGGGKTQTAHELNRRLPGSVLCDPESVGFGLHRMMPKALREDFQHLRSWRAGVVEVLDLVLRKHNGPVLAPMTLIREDYFAEIIGVLRASGHDVRHFTLLASRETVLRRLSERGLGRLVQFVAGAGATLKHETFAVRMLDECLERLAAPQFAEHLHTDTTPIEAVADHIAAACGLALTPADPSRVQARLRRAVVGLRHIRIGA</sequence>
<keyword evidence="2" id="KW-1185">Reference proteome</keyword>